<comment type="caution">
    <text evidence="2">The sequence shown here is derived from an EMBL/GenBank/DDBJ whole genome shotgun (WGS) entry which is preliminary data.</text>
</comment>
<evidence type="ECO:0000313" key="3">
    <source>
        <dbReference type="Proteomes" id="UP001201163"/>
    </source>
</evidence>
<reference evidence="2" key="1">
    <citation type="submission" date="2022-01" db="EMBL/GenBank/DDBJ databases">
        <title>Comparative genomics reveals a dynamic genome evolution in the ectomycorrhizal milk-cap (Lactarius) mushrooms.</title>
        <authorList>
            <consortium name="DOE Joint Genome Institute"/>
            <person name="Lebreton A."/>
            <person name="Tang N."/>
            <person name="Kuo A."/>
            <person name="LaButti K."/>
            <person name="Drula E."/>
            <person name="Barry K."/>
            <person name="Clum A."/>
            <person name="Lipzen A."/>
            <person name="Mousain D."/>
            <person name="Ng V."/>
            <person name="Wang R."/>
            <person name="Wang X."/>
            <person name="Dai Y."/>
            <person name="Henrissat B."/>
            <person name="Grigoriev I.V."/>
            <person name="Guerin-Laguette A."/>
            <person name="Yu F."/>
            <person name="Martin F.M."/>
        </authorList>
    </citation>
    <scope>NUCLEOTIDE SEQUENCE</scope>
    <source>
        <strain evidence="2">QP</strain>
    </source>
</reference>
<feature type="transmembrane region" description="Helical" evidence="1">
    <location>
        <begin position="183"/>
        <end position="202"/>
    </location>
</feature>
<evidence type="ECO:0000256" key="1">
    <source>
        <dbReference type="SAM" id="Phobius"/>
    </source>
</evidence>
<dbReference type="AlphaFoldDB" id="A0AAD4LIF7"/>
<sequence>MSIAPKCFNRINNVSALPTRTFTLASAARRRHSASTPALHPTILCVVVATASVHFLAQYKHSEATNNTTTKLAPLLLTYSALLFSLFGALSTALRAIPIIRIASSHDPPFAFVELPTYPSTKVTFQAQMGLDDSHTDRRPSIPSWLWLSKGLWDCSLLYAFASVACLTAQVLLYLWTYEPWCVRAAGGITAVTVCAAALIHLRTSPIP</sequence>
<accession>A0AAD4LIF7</accession>
<keyword evidence="3" id="KW-1185">Reference proteome</keyword>
<keyword evidence="1" id="KW-1133">Transmembrane helix</keyword>
<protein>
    <submittedName>
        <fullName evidence="2">Uncharacterized protein</fullName>
    </submittedName>
</protein>
<feature type="transmembrane region" description="Helical" evidence="1">
    <location>
        <begin position="38"/>
        <end position="57"/>
    </location>
</feature>
<keyword evidence="1" id="KW-0472">Membrane</keyword>
<dbReference type="Proteomes" id="UP001201163">
    <property type="component" value="Unassembled WGS sequence"/>
</dbReference>
<feature type="transmembrane region" description="Helical" evidence="1">
    <location>
        <begin position="157"/>
        <end position="177"/>
    </location>
</feature>
<keyword evidence="1" id="KW-0812">Transmembrane</keyword>
<organism evidence="2 3">
    <name type="scientific">Lactarius akahatsu</name>
    <dbReference type="NCBI Taxonomy" id="416441"/>
    <lineage>
        <taxon>Eukaryota</taxon>
        <taxon>Fungi</taxon>
        <taxon>Dikarya</taxon>
        <taxon>Basidiomycota</taxon>
        <taxon>Agaricomycotina</taxon>
        <taxon>Agaricomycetes</taxon>
        <taxon>Russulales</taxon>
        <taxon>Russulaceae</taxon>
        <taxon>Lactarius</taxon>
    </lineage>
</organism>
<feature type="transmembrane region" description="Helical" evidence="1">
    <location>
        <begin position="77"/>
        <end position="97"/>
    </location>
</feature>
<proteinExistence type="predicted"/>
<name>A0AAD4LIF7_9AGAM</name>
<dbReference type="EMBL" id="JAKELL010000030">
    <property type="protein sequence ID" value="KAH8990593.1"/>
    <property type="molecule type" value="Genomic_DNA"/>
</dbReference>
<evidence type="ECO:0000313" key="2">
    <source>
        <dbReference type="EMBL" id="KAH8990593.1"/>
    </source>
</evidence>
<gene>
    <name evidence="2" type="ORF">EDB92DRAFT_1864727</name>
</gene>